<accession>R4Z7P1</accession>
<feature type="domain" description="NADH-ubiquinone oxidoreductase 51kDa subunit iron-sulphur binding" evidence="7">
    <location>
        <begin position="355"/>
        <end position="400"/>
    </location>
</feature>
<dbReference type="eggNOG" id="COG1894">
    <property type="taxonomic scope" value="Bacteria"/>
</dbReference>
<comment type="similarity">
    <text evidence="1">Belongs to the complex I 51 kDa subunit family.</text>
</comment>
<dbReference type="InterPro" id="IPR019554">
    <property type="entry name" value="Soluble_ligand-bd"/>
</dbReference>
<dbReference type="STRING" id="1229780.BN381_80377"/>
<sequence length="482" mass="50601">MLEGPVSSTVTDPADADDHSGVGIGPRILSGAPVVSLEDHLSRGGGAALARALELGPEATIAEVNAAGLRGRGGAGFPAGRKWDSILNGGGRHHFAVCNAAEGEPGTFKDRAVLRHNPYAVLEGLLVAAHSVGALEAFIALKASFGAELTRTRTAIAELADAGWLEGLNVTVVEGPEEYLFGEEKALLEVIEGNEPLPRWLPPFLHGLFATAPQLGWESAEAEPGHDAGHESNPTLVNNAETLAQAAWILANGAEVFRSVGTDESPGTVICTVVGDVELPGVVEVPMGTPLRQVIEACGGVADGRAVKAVLPGVANAVLAAEHLDVPLTHEHFAAVGSGLGAAGFIVYDDSACMVEVAAMLSRFLYVESCGQCPPCKLGTGAITDALDRIRDGDGTDGDLDTIQRRLEVVADGNRCYLPVQERELISSFLRTFPEDVVTHLDGRCGSDRVDLPVPKIIDLANGVVTYDERQARKRPDWTYTD</sequence>
<name>R4Z7P1_9ACTN</name>
<dbReference type="InterPro" id="IPR037207">
    <property type="entry name" value="Nuop51_4Fe4S-bd_sf"/>
</dbReference>
<dbReference type="Pfam" id="PF01512">
    <property type="entry name" value="Complex1_51K"/>
    <property type="match status" value="1"/>
</dbReference>
<dbReference type="GO" id="GO:0051539">
    <property type="term" value="F:4 iron, 4 sulfur cluster binding"/>
    <property type="evidence" value="ECO:0007669"/>
    <property type="project" value="UniProtKB-KW"/>
</dbReference>
<evidence type="ECO:0000256" key="4">
    <source>
        <dbReference type="ARBA" id="ARBA00023004"/>
    </source>
</evidence>
<evidence type="ECO:0000256" key="2">
    <source>
        <dbReference type="ARBA" id="ARBA00022485"/>
    </source>
</evidence>
<keyword evidence="3" id="KW-0479">Metal-binding</keyword>
<comment type="caution">
    <text evidence="8">The sequence shown here is derived from an EMBL/GenBank/DDBJ whole genome shotgun (WGS) entry which is preliminary data.</text>
</comment>
<dbReference type="Proteomes" id="UP000018291">
    <property type="component" value="Unassembled WGS sequence"/>
</dbReference>
<dbReference type="GO" id="GO:0046872">
    <property type="term" value="F:metal ion binding"/>
    <property type="evidence" value="ECO:0007669"/>
    <property type="project" value="UniProtKB-KW"/>
</dbReference>
<evidence type="ECO:0000256" key="3">
    <source>
        <dbReference type="ARBA" id="ARBA00022723"/>
    </source>
</evidence>
<dbReference type="Gene3D" id="3.10.20.600">
    <property type="match status" value="1"/>
</dbReference>
<evidence type="ECO:0000256" key="5">
    <source>
        <dbReference type="ARBA" id="ARBA00023014"/>
    </source>
</evidence>
<dbReference type="AlphaFoldDB" id="R4Z7P1"/>
<keyword evidence="8" id="KW-0560">Oxidoreductase</keyword>
<dbReference type="OrthoDB" id="9805533at2"/>
<dbReference type="Gene3D" id="3.40.50.11540">
    <property type="entry name" value="NADH-ubiquinone oxidoreductase 51kDa subunit"/>
    <property type="match status" value="1"/>
</dbReference>
<dbReference type="Pfam" id="PF10531">
    <property type="entry name" value="SLBB"/>
    <property type="match status" value="1"/>
</dbReference>
<dbReference type="SUPFAM" id="SSF142984">
    <property type="entry name" value="Nqo1 middle domain-like"/>
    <property type="match status" value="1"/>
</dbReference>
<evidence type="ECO:0000256" key="6">
    <source>
        <dbReference type="SAM" id="MobiDB-lite"/>
    </source>
</evidence>
<keyword evidence="4" id="KW-0408">Iron</keyword>
<dbReference type="HOGENOM" id="CLU_014881_0_0_11"/>
<dbReference type="PANTHER" id="PTHR43578">
    <property type="entry name" value="NADH-QUINONE OXIDOREDUCTASE SUBUNIT F"/>
    <property type="match status" value="1"/>
</dbReference>
<feature type="compositionally biased region" description="Polar residues" evidence="6">
    <location>
        <begin position="1"/>
        <end position="11"/>
    </location>
</feature>
<dbReference type="GO" id="GO:0016491">
    <property type="term" value="F:oxidoreductase activity"/>
    <property type="evidence" value="ECO:0007669"/>
    <property type="project" value="UniProtKB-KW"/>
</dbReference>
<dbReference type="PANTHER" id="PTHR43578:SF3">
    <property type="entry name" value="NADH-QUINONE OXIDOREDUCTASE SUBUNIT F"/>
    <property type="match status" value="1"/>
</dbReference>
<dbReference type="SUPFAM" id="SSF142019">
    <property type="entry name" value="Nqo1 FMN-binding domain-like"/>
    <property type="match status" value="1"/>
</dbReference>
<evidence type="ECO:0000313" key="9">
    <source>
        <dbReference type="Proteomes" id="UP000018291"/>
    </source>
</evidence>
<gene>
    <name evidence="8" type="ORF">BN381_80377</name>
</gene>
<keyword evidence="9" id="KW-1185">Reference proteome</keyword>
<dbReference type="SUPFAM" id="SSF140490">
    <property type="entry name" value="Nqo1C-terminal domain-like"/>
    <property type="match status" value="1"/>
</dbReference>
<protein>
    <submittedName>
        <fullName evidence="8">Putative NADH-quinone oxidoreductase subunit F 2</fullName>
        <ecNumber evidence="8">1.6.99.5</ecNumber>
    </submittedName>
</protein>
<evidence type="ECO:0000259" key="7">
    <source>
        <dbReference type="SMART" id="SM00928"/>
    </source>
</evidence>
<dbReference type="EMBL" id="CANL01000078">
    <property type="protein sequence ID" value="CCM65847.1"/>
    <property type="molecule type" value="Genomic_DNA"/>
</dbReference>
<dbReference type="Pfam" id="PF10589">
    <property type="entry name" value="NADH_4Fe-4S"/>
    <property type="match status" value="1"/>
</dbReference>
<evidence type="ECO:0000256" key="1">
    <source>
        <dbReference type="ARBA" id="ARBA00007523"/>
    </source>
</evidence>
<reference evidence="8 9" key="1">
    <citation type="journal article" date="2013" name="ISME J.">
        <title>Metabolic model for the filamentous 'Candidatus Microthrix parvicella' based on genomic and metagenomic analyses.</title>
        <authorList>
            <person name="Jon McIlroy S."/>
            <person name="Kristiansen R."/>
            <person name="Albertsen M."/>
            <person name="Michael Karst S."/>
            <person name="Rossetti S."/>
            <person name="Lund Nielsen J."/>
            <person name="Tandoi V."/>
            <person name="James Seviour R."/>
            <person name="Nielsen P.H."/>
        </authorList>
    </citation>
    <scope>NUCLEOTIDE SEQUENCE [LARGE SCALE GENOMIC DNA]</scope>
    <source>
        <strain evidence="8 9">RN1</strain>
    </source>
</reference>
<dbReference type="EC" id="1.6.99.5" evidence="8"/>
<feature type="region of interest" description="Disordered" evidence="6">
    <location>
        <begin position="1"/>
        <end position="23"/>
    </location>
</feature>
<keyword evidence="5" id="KW-0411">Iron-sulfur</keyword>
<dbReference type="SMART" id="SM00928">
    <property type="entry name" value="NADH_4Fe-4S"/>
    <property type="match status" value="1"/>
</dbReference>
<evidence type="ECO:0000313" key="8">
    <source>
        <dbReference type="EMBL" id="CCM65847.1"/>
    </source>
</evidence>
<dbReference type="InterPro" id="IPR019575">
    <property type="entry name" value="Nuop51_4Fe4S-bd"/>
</dbReference>
<dbReference type="Gene3D" id="1.20.1440.230">
    <property type="entry name" value="NADH-ubiquinone oxidoreductase 51kDa subunit, iron-sulphur binding domain"/>
    <property type="match status" value="1"/>
</dbReference>
<proteinExistence type="inferred from homology"/>
<dbReference type="InterPro" id="IPR037225">
    <property type="entry name" value="Nuo51_FMN-bd_sf"/>
</dbReference>
<dbReference type="InterPro" id="IPR011538">
    <property type="entry name" value="Nuo51_FMN-bd"/>
</dbReference>
<organism evidence="8 9">
    <name type="scientific">Candidatus Neomicrothrix parvicella RN1</name>
    <dbReference type="NCBI Taxonomy" id="1229780"/>
    <lineage>
        <taxon>Bacteria</taxon>
        <taxon>Bacillati</taxon>
        <taxon>Actinomycetota</taxon>
        <taxon>Acidimicrobiia</taxon>
        <taxon>Acidimicrobiales</taxon>
        <taxon>Microthrixaceae</taxon>
        <taxon>Candidatus Neomicrothrix</taxon>
    </lineage>
</organism>
<keyword evidence="2" id="KW-0004">4Fe-4S</keyword>